<dbReference type="InterPro" id="IPR052728">
    <property type="entry name" value="O2_lipid_transport_reg"/>
</dbReference>
<dbReference type="EMBL" id="OU895880">
    <property type="protein sequence ID" value="CAG9811915.1"/>
    <property type="molecule type" value="Genomic_DNA"/>
</dbReference>
<evidence type="ECO:0000256" key="2">
    <source>
        <dbReference type="SAM" id="SignalP"/>
    </source>
</evidence>
<keyword evidence="1" id="KW-0812">Transmembrane</keyword>
<evidence type="ECO:0000313" key="5">
    <source>
        <dbReference type="Proteomes" id="UP001153620"/>
    </source>
</evidence>
<feature type="transmembrane region" description="Helical" evidence="1">
    <location>
        <begin position="503"/>
        <end position="525"/>
    </location>
</feature>
<feature type="domain" description="Nose resistant-to-fluoxetine protein N-terminal" evidence="3">
    <location>
        <begin position="64"/>
        <end position="214"/>
    </location>
</feature>
<dbReference type="InterPro" id="IPR006621">
    <property type="entry name" value="Nose-resist-to-fluoxetine_N"/>
</dbReference>
<name>A0A9N9S6N6_9DIPT</name>
<feature type="transmembrane region" description="Helical" evidence="1">
    <location>
        <begin position="464"/>
        <end position="491"/>
    </location>
</feature>
<keyword evidence="5" id="KW-1185">Reference proteome</keyword>
<feature type="transmembrane region" description="Helical" evidence="1">
    <location>
        <begin position="537"/>
        <end position="555"/>
    </location>
</feature>
<dbReference type="Proteomes" id="UP001153620">
    <property type="component" value="Chromosome 4"/>
</dbReference>
<feature type="transmembrane region" description="Helical" evidence="1">
    <location>
        <begin position="332"/>
        <end position="352"/>
    </location>
</feature>
<dbReference type="Pfam" id="PF01757">
    <property type="entry name" value="Acyl_transf_3"/>
    <property type="match status" value="1"/>
</dbReference>
<protein>
    <recommendedName>
        <fullName evidence="3">Nose resistant-to-fluoxetine protein N-terminal domain-containing protein</fullName>
    </recommendedName>
</protein>
<dbReference type="InterPro" id="IPR002656">
    <property type="entry name" value="Acyl_transf_3_dom"/>
</dbReference>
<evidence type="ECO:0000256" key="1">
    <source>
        <dbReference type="SAM" id="Phobius"/>
    </source>
</evidence>
<organism evidence="4 5">
    <name type="scientific">Chironomus riparius</name>
    <dbReference type="NCBI Taxonomy" id="315576"/>
    <lineage>
        <taxon>Eukaryota</taxon>
        <taxon>Metazoa</taxon>
        <taxon>Ecdysozoa</taxon>
        <taxon>Arthropoda</taxon>
        <taxon>Hexapoda</taxon>
        <taxon>Insecta</taxon>
        <taxon>Pterygota</taxon>
        <taxon>Neoptera</taxon>
        <taxon>Endopterygota</taxon>
        <taxon>Diptera</taxon>
        <taxon>Nematocera</taxon>
        <taxon>Chironomoidea</taxon>
        <taxon>Chironomidae</taxon>
        <taxon>Chironominae</taxon>
        <taxon>Chironomus</taxon>
    </lineage>
</organism>
<feature type="transmembrane region" description="Helical" evidence="1">
    <location>
        <begin position="373"/>
        <end position="392"/>
    </location>
</feature>
<feature type="transmembrane region" description="Helical" evidence="1">
    <location>
        <begin position="442"/>
        <end position="458"/>
    </location>
</feature>
<keyword evidence="1" id="KW-1133">Transmembrane helix</keyword>
<feature type="signal peptide" evidence="2">
    <location>
        <begin position="1"/>
        <end position="24"/>
    </location>
</feature>
<dbReference type="Pfam" id="PF20146">
    <property type="entry name" value="NRF"/>
    <property type="match status" value="1"/>
</dbReference>
<feature type="chain" id="PRO_5040481379" description="Nose resistant-to-fluoxetine protein N-terminal domain-containing protein" evidence="2">
    <location>
        <begin position="25"/>
        <end position="660"/>
    </location>
</feature>
<dbReference type="OrthoDB" id="4794873at2759"/>
<reference evidence="4" key="2">
    <citation type="submission" date="2022-10" db="EMBL/GenBank/DDBJ databases">
        <authorList>
            <consortium name="ENA_rothamsted_submissions"/>
            <consortium name="culmorum"/>
            <person name="King R."/>
        </authorList>
    </citation>
    <scope>NUCLEOTIDE SEQUENCE</scope>
</reference>
<dbReference type="PANTHER" id="PTHR11161:SF4">
    <property type="entry name" value="DROP DEAD"/>
    <property type="match status" value="1"/>
</dbReference>
<dbReference type="SMART" id="SM00703">
    <property type="entry name" value="NRF"/>
    <property type="match status" value="1"/>
</dbReference>
<sequence length="660" mass="74979">MMLKMKILMKLLVILMLNLSSIQAVIFNSTKKVENLDLNDTKKYSEFFKLVQNFIIDLDHENVSVECKKSNNLFKKSLHNLEFWALQMFDANAKISSGLLNGNIHQFGNFDQCINTASSGNQFQGKYCLSHIMFDVPESLEYLNLLKHRMLALNPFVSEFDDASHIVPKSSEVKWASCIPSNCAATDLGIAMKESLTRLFNEFPIKIRIQINEVDCQVRINEKLLSVGEKLSIGLFVALFTVIVASTFAECFFASENSLMTSFSLKKNFNELILVESSNNDIKCMHSIRTILTVLLITAHKAMEHGFNPVAHKTQMIEFLLQPINLIFRISYLHTDVFLMFSGFLVTQTFMAKIKRGQKINIFKEIIGRYFRLIPSIAILIIFVTFILPNLGSGPLWPILIEYQSDLCKKTWLSSIFMVQNLIGIENICMMHTHHVATDFQLFLIAPVVAVCLCKYHEKTVKLIVLLSAVSTFGRFLIVYFGGISVFMTAGMRISDIFKIADLMYILPPYRFTVYSMGILLAYYINKHKGHKIAYKTISTGWIWAISSLITTVAISAANDKQTLMRAALFASICSITYCGFFGWIIYSSELGFEIQFAVFHYNNGKVRGSTQYSFYGSIVDLNELFIILLSATVLTVCIDYPFKNIKKAFSDKKSAKIKQ</sequence>
<evidence type="ECO:0000313" key="4">
    <source>
        <dbReference type="EMBL" id="CAG9811915.1"/>
    </source>
</evidence>
<proteinExistence type="predicted"/>
<keyword evidence="2" id="KW-0732">Signal</keyword>
<reference evidence="4" key="1">
    <citation type="submission" date="2022-01" db="EMBL/GenBank/DDBJ databases">
        <authorList>
            <person name="King R."/>
        </authorList>
    </citation>
    <scope>NUCLEOTIDE SEQUENCE</scope>
</reference>
<evidence type="ECO:0000259" key="3">
    <source>
        <dbReference type="SMART" id="SM00703"/>
    </source>
</evidence>
<gene>
    <name evidence="4" type="ORF">CHIRRI_LOCUS14722</name>
</gene>
<dbReference type="PANTHER" id="PTHR11161">
    <property type="entry name" value="O-ACYLTRANSFERASE"/>
    <property type="match status" value="1"/>
</dbReference>
<keyword evidence="1" id="KW-0472">Membrane</keyword>
<feature type="transmembrane region" description="Helical" evidence="1">
    <location>
        <begin position="567"/>
        <end position="587"/>
    </location>
</feature>
<dbReference type="AlphaFoldDB" id="A0A9N9S6N6"/>
<dbReference type="GO" id="GO:0016747">
    <property type="term" value="F:acyltransferase activity, transferring groups other than amino-acyl groups"/>
    <property type="evidence" value="ECO:0007669"/>
    <property type="project" value="InterPro"/>
</dbReference>
<accession>A0A9N9S6N6</accession>